<dbReference type="SMART" id="SM00149">
    <property type="entry name" value="PLCYc"/>
    <property type="match status" value="1"/>
</dbReference>
<organism evidence="22 23">
    <name type="scientific">Oreochromis niloticus</name>
    <name type="common">Nile tilapia</name>
    <name type="synonym">Tilapia nilotica</name>
    <dbReference type="NCBI Taxonomy" id="8128"/>
    <lineage>
        <taxon>Eukaryota</taxon>
        <taxon>Metazoa</taxon>
        <taxon>Chordata</taxon>
        <taxon>Craniata</taxon>
        <taxon>Vertebrata</taxon>
        <taxon>Euteleostomi</taxon>
        <taxon>Actinopterygii</taxon>
        <taxon>Neopterygii</taxon>
        <taxon>Teleostei</taxon>
        <taxon>Neoteleostei</taxon>
        <taxon>Acanthomorphata</taxon>
        <taxon>Ovalentaria</taxon>
        <taxon>Cichlomorphae</taxon>
        <taxon>Cichliformes</taxon>
        <taxon>Cichlidae</taxon>
        <taxon>African cichlids</taxon>
        <taxon>Pseudocrenilabrinae</taxon>
        <taxon>Oreochromini</taxon>
        <taxon>Oreochromis</taxon>
    </lineage>
</organism>
<keyword evidence="11 15" id="KW-0807">Transducer</keyword>
<feature type="compositionally biased region" description="Basic residues" evidence="18">
    <location>
        <begin position="957"/>
        <end position="973"/>
    </location>
</feature>
<dbReference type="PRINTS" id="PR00390">
    <property type="entry name" value="PHPHLIPASEC"/>
</dbReference>
<dbReference type="InterPro" id="IPR001192">
    <property type="entry name" value="PI-PLC_fam"/>
</dbReference>
<dbReference type="InterPro" id="IPR001711">
    <property type="entry name" value="PLipase_C_Pinositol-sp_Y"/>
</dbReference>
<evidence type="ECO:0000256" key="11">
    <source>
        <dbReference type="ARBA" id="ARBA00023224"/>
    </source>
</evidence>
<dbReference type="InterPro" id="IPR000909">
    <property type="entry name" value="PLipase_C_PInositol-sp_X_dom"/>
</dbReference>
<feature type="active site" evidence="16">
    <location>
        <position position="363"/>
    </location>
</feature>
<feature type="binding site" evidence="17">
    <location>
        <position position="317"/>
    </location>
    <ligand>
        <name>Ca(2+)</name>
        <dbReference type="ChEBI" id="CHEBI:29108"/>
    </ligand>
</feature>
<dbReference type="GO" id="GO:0051209">
    <property type="term" value="P:release of sequestered calcium ion into cytosol"/>
    <property type="evidence" value="ECO:0007669"/>
    <property type="project" value="TreeGrafter"/>
</dbReference>
<dbReference type="InterPro" id="IPR014815">
    <property type="entry name" value="PLC-beta_C"/>
</dbReference>
<dbReference type="Gene3D" id="1.10.238.10">
    <property type="entry name" value="EF-hand"/>
    <property type="match status" value="1"/>
</dbReference>
<evidence type="ECO:0000256" key="4">
    <source>
        <dbReference type="ARBA" id="ARBA00022490"/>
    </source>
</evidence>
<dbReference type="FunFam" id="2.30.29.240:FF:000007">
    <property type="entry name" value="1-phosphatidylinositol 4,5-bisphosphate phosphodiesterase"/>
    <property type="match status" value="1"/>
</dbReference>
<dbReference type="Pfam" id="PF00387">
    <property type="entry name" value="PI-PLC-Y"/>
    <property type="match status" value="1"/>
</dbReference>
<evidence type="ECO:0000256" key="18">
    <source>
        <dbReference type="SAM" id="MobiDB-lite"/>
    </source>
</evidence>
<keyword evidence="23" id="KW-1185">Reference proteome</keyword>
<keyword evidence="6 15" id="KW-0378">Hydrolase</keyword>
<dbReference type="FunFam" id="2.60.40.150:FF:000008">
    <property type="entry name" value="1-phosphatidylinositol 4,5-bisphosphate phosphodiesterase"/>
    <property type="match status" value="1"/>
</dbReference>
<dbReference type="GO" id="GO:0046488">
    <property type="term" value="P:phosphatidylinositol metabolic process"/>
    <property type="evidence" value="ECO:0007669"/>
    <property type="project" value="TreeGrafter"/>
</dbReference>
<keyword evidence="4" id="KW-0963">Cytoplasm</keyword>
<dbReference type="PANTHER" id="PTHR10336">
    <property type="entry name" value="PHOSPHOINOSITIDE-SPECIFIC PHOSPHOLIPASE C FAMILY PROTEIN"/>
    <property type="match status" value="1"/>
</dbReference>
<dbReference type="Pfam" id="PF08703">
    <property type="entry name" value="PLC-beta_C"/>
    <property type="match status" value="1"/>
</dbReference>
<evidence type="ECO:0000256" key="14">
    <source>
        <dbReference type="ARBA" id="ARBA00023726"/>
    </source>
</evidence>
<evidence type="ECO:0000256" key="3">
    <source>
        <dbReference type="ARBA" id="ARBA00004496"/>
    </source>
</evidence>
<dbReference type="SUPFAM" id="SSF49562">
    <property type="entry name" value="C2 domain (Calcium/lipid-binding domain, CaLB)"/>
    <property type="match status" value="1"/>
</dbReference>
<reference evidence="22" key="3">
    <citation type="submission" date="2025-09" db="UniProtKB">
        <authorList>
            <consortium name="Ensembl"/>
        </authorList>
    </citation>
    <scope>IDENTIFICATION</scope>
</reference>
<evidence type="ECO:0000259" key="19">
    <source>
        <dbReference type="SMART" id="SM00148"/>
    </source>
</evidence>
<dbReference type="InterPro" id="IPR016280">
    <property type="entry name" value="PLC-beta"/>
</dbReference>
<feature type="compositionally biased region" description="Pro residues" evidence="18">
    <location>
        <begin position="875"/>
        <end position="885"/>
    </location>
</feature>
<dbReference type="PIRSF" id="PIRSF000956">
    <property type="entry name" value="PLC-beta"/>
    <property type="match status" value="1"/>
</dbReference>
<feature type="compositionally biased region" description="Acidic residues" evidence="18">
    <location>
        <begin position="510"/>
        <end position="521"/>
    </location>
</feature>
<dbReference type="CDD" id="cd00275">
    <property type="entry name" value="C2_PLC_like"/>
    <property type="match status" value="1"/>
</dbReference>
<sequence>MAGAQPGVHALQLKPVSVPESLRKGNKFMKWDDDSTTVTPVTLTVDPKGYFLYWTDQSKVRHHGRKEAKLRELLDNSTLSGKLESRMLTVVSGTDMVNITYLNFMAFQEEIAKEWAEELFNLASNLLVQNMSREACLEKAYTRLKLQLNPEGRIPVKNIFRMFSADRKRVETALESCNLPSGRNDSIPQEDFTPEVYSMFLSNICPRPELDHIFSEVGAKSRPYLTVEQMTEFINSKQRDPRLNEILYPPLKPEQVQLLVDKYEPNASLAQKGQISAEGFTRYLNAEENSIIPPEKLDQSEDMTFPLSHYFINSSHNTYLTAGQLAGNSSVEMYKQVLLSGCRCIELDCWKGRTTEEEPVITHGFTMTTEISFKEVIEAIAECAFKTSPFPIILSFENHVDSPKQQAKMAEYCRSIFGDALLTESLEKYPLESGVPLPSPMELMGKILVKNKKKHHKTSGSAKKKLSEQVSNTCSDSSSVCEPSSPSAGTLCLMHFSAILSVPCVLGEVEAESEDEDDDDDDCKKGSMDEGTAGSEAFATEEMSNLVIYIQPVKFNSFEASKKINRSFQMSSFVETKALEQLTKSPVEFVEYNKLQLSRIYPKGTRVDSSNYNPQLFWNAGCQLVALNFQTIDLSMQLNLGMYEYNGKCGYRLKPEFMRRPDKHFDPFTESTVDGIVANTLSVKIISGQFLSDKKVGTYVEIDMFGLPVDTKRKAFKTKTSQGNAINPVWEEEAIVFKKVVLPTLASLRIAVFEEGGKFIGHRIIPVSAIRPGYHYISLRNEKNQSLTLPALFVYVEVKDYVPDTFADVIEALSNPIRYVNLMEQRANQLAALTLEEGGEEEGDKEVCVAPLSDAPSESKDQRITPAENGLSHTPTPPKPQPPVSHQPQPKSFPLTFVLYLELEAQTVEELKQQKGFVREQRKQYKEMKELVRKHHRKTSELIKEHQARVSELQSQHQRRRSALQKSHKRDGKKSRSEQSLSTLDQELCDLDQECSQRLAELKEQQQQQLLTLRQEQYYSEKYQKREHIKQLVEKLTSIAEECQSAQLKKLRDICEKEKKDLKKKMDKKRQEKINEAKSKDKNMTEEEKLEINRSFVNEVVQYIKRLEDAQSKRQERLLEKHKDIRQQILDERPKLQSDLDQEYQDKFRRLPVEIQEFVQDSSKAKLSDDGIHGSLVSSSTAEKLNHKASQSEDDMEEGSSERVYETPL</sequence>
<dbReference type="InterPro" id="IPR011992">
    <property type="entry name" value="EF-hand-dom_pair"/>
</dbReference>
<dbReference type="CDD" id="cd16208">
    <property type="entry name" value="EFh_PI-PLCbeta1"/>
    <property type="match status" value="1"/>
</dbReference>
<comment type="subcellular location">
    <subcellularLocation>
        <location evidence="3">Cytoplasm</location>
    </subcellularLocation>
    <subcellularLocation>
        <location evidence="2">Membrane</location>
    </subcellularLocation>
    <subcellularLocation>
        <location evidence="1">Nucleus</location>
    </subcellularLocation>
</comment>
<dbReference type="SUPFAM" id="SSF69989">
    <property type="entry name" value="C-terminal domain of PLC-beta"/>
    <property type="match status" value="1"/>
</dbReference>
<dbReference type="SMART" id="SM00239">
    <property type="entry name" value="C2"/>
    <property type="match status" value="1"/>
</dbReference>
<keyword evidence="8 15" id="KW-0442">Lipid degradation</keyword>
<dbReference type="Ensembl" id="ENSONIT00000066126.1">
    <property type="protein sequence ID" value="ENSONIP00000055919.1"/>
    <property type="gene ID" value="ENSONIG00000000933.2"/>
</dbReference>
<evidence type="ECO:0000259" key="21">
    <source>
        <dbReference type="SMART" id="SM00239"/>
    </source>
</evidence>
<dbReference type="Pfam" id="PF17787">
    <property type="entry name" value="PH_14"/>
    <property type="match status" value="1"/>
</dbReference>
<evidence type="ECO:0000256" key="12">
    <source>
        <dbReference type="ARBA" id="ARBA00023242"/>
    </source>
</evidence>
<dbReference type="GO" id="GO:0048015">
    <property type="term" value="P:phosphatidylinositol-mediated signaling"/>
    <property type="evidence" value="ECO:0007669"/>
    <property type="project" value="TreeGrafter"/>
</dbReference>
<dbReference type="Gene3D" id="2.60.40.150">
    <property type="entry name" value="C2 domain"/>
    <property type="match status" value="1"/>
</dbReference>
<comment type="cofactor">
    <cofactor evidence="17">
        <name>Ca(2+)</name>
        <dbReference type="ChEBI" id="CHEBI:29108"/>
    </cofactor>
    <text evidence="17">Binds 1 Ca(2+) ion per subunit.</text>
</comment>
<evidence type="ECO:0000256" key="13">
    <source>
        <dbReference type="ARBA" id="ARBA00023674"/>
    </source>
</evidence>
<evidence type="ECO:0000256" key="16">
    <source>
        <dbReference type="PIRSR" id="PIRSR000956-1"/>
    </source>
</evidence>
<dbReference type="CDD" id="cd08591">
    <property type="entry name" value="PI-PLCc_beta"/>
    <property type="match status" value="1"/>
</dbReference>
<feature type="region of interest" description="Disordered" evidence="18">
    <location>
        <begin position="931"/>
        <end position="981"/>
    </location>
</feature>
<feature type="compositionally biased region" description="Basic and acidic residues" evidence="18">
    <location>
        <begin position="1200"/>
        <end position="1209"/>
    </location>
</feature>
<feature type="compositionally biased region" description="Basic and acidic residues" evidence="18">
    <location>
        <begin position="939"/>
        <end position="949"/>
    </location>
</feature>
<dbReference type="InterPro" id="IPR053945">
    <property type="entry name" value="PLCB1-4-like_EFh"/>
</dbReference>
<feature type="active site" evidence="16">
    <location>
        <position position="316"/>
    </location>
</feature>
<name>A0A669DAE1_ORENI</name>
<feature type="domain" description="C2" evidence="21">
    <location>
        <begin position="680"/>
        <end position="779"/>
    </location>
</feature>
<keyword evidence="9 15" id="KW-0443">Lipid metabolism</keyword>
<evidence type="ECO:0000259" key="20">
    <source>
        <dbReference type="SMART" id="SM00149"/>
    </source>
</evidence>
<dbReference type="Pfam" id="PF22631">
    <property type="entry name" value="PLCB1-4-like_EFh"/>
    <property type="match status" value="1"/>
</dbReference>
<feature type="region of interest" description="Disordered" evidence="18">
    <location>
        <begin position="853"/>
        <end position="891"/>
    </location>
</feature>
<proteinExistence type="predicted"/>
<dbReference type="SUPFAM" id="SSF51695">
    <property type="entry name" value="PLC-like phosphodiesterases"/>
    <property type="match status" value="1"/>
</dbReference>
<keyword evidence="12" id="KW-0539">Nucleus</keyword>
<evidence type="ECO:0000256" key="15">
    <source>
        <dbReference type="PIRNR" id="PIRNR000956"/>
    </source>
</evidence>
<evidence type="ECO:0000256" key="8">
    <source>
        <dbReference type="ARBA" id="ARBA00022963"/>
    </source>
</evidence>
<keyword evidence="10" id="KW-0472">Membrane</keyword>
<dbReference type="Gene3D" id="3.20.20.190">
    <property type="entry name" value="Phosphatidylinositol (PI) phosphodiesterase"/>
    <property type="match status" value="1"/>
</dbReference>
<keyword evidence="5" id="KW-0597">Phosphoprotein</keyword>
<feature type="domain" description="PI-PLC Y-box" evidence="20">
    <location>
        <begin position="543"/>
        <end position="659"/>
    </location>
</feature>
<evidence type="ECO:0000256" key="6">
    <source>
        <dbReference type="ARBA" id="ARBA00022801"/>
    </source>
</evidence>
<evidence type="ECO:0000256" key="7">
    <source>
        <dbReference type="ARBA" id="ARBA00022837"/>
    </source>
</evidence>
<evidence type="ECO:0000256" key="2">
    <source>
        <dbReference type="ARBA" id="ARBA00004370"/>
    </source>
</evidence>
<dbReference type="PANTHER" id="PTHR10336:SF12">
    <property type="entry name" value="1-PHOSPHATIDYLINOSITOL 4,5-BISPHOSPHATE PHOSPHODIESTERASE BETA-1"/>
    <property type="match status" value="1"/>
</dbReference>
<reference evidence="23" key="1">
    <citation type="submission" date="2012-01" db="EMBL/GenBank/DDBJ databases">
        <title>The Genome Sequence of Oreochromis niloticus (Nile Tilapia).</title>
        <authorList>
            <consortium name="Broad Institute Genome Assembly Team"/>
            <consortium name="Broad Institute Sequencing Platform"/>
            <person name="Di Palma F."/>
            <person name="Johnson J."/>
            <person name="Lander E.S."/>
            <person name="Lindblad-Toh K."/>
        </authorList>
    </citation>
    <scope>NUCLEOTIDE SEQUENCE [LARGE SCALE GENOMIC DNA]</scope>
</reference>
<dbReference type="GO" id="GO:0005516">
    <property type="term" value="F:calmodulin binding"/>
    <property type="evidence" value="ECO:0007669"/>
    <property type="project" value="TreeGrafter"/>
</dbReference>
<evidence type="ECO:0000256" key="17">
    <source>
        <dbReference type="PIRSR" id="PIRSR000956-2"/>
    </source>
</evidence>
<comment type="catalytic activity">
    <reaction evidence="14">
        <text>a 1,2-diacyl-sn-glycero-3-phospho-(1D-myo-inositol) + H2O = 1D-myo-inositol 1-phosphate + a 1,2-diacyl-sn-glycerol + H(+)</text>
        <dbReference type="Rhea" id="RHEA:43484"/>
        <dbReference type="ChEBI" id="CHEBI:15377"/>
        <dbReference type="ChEBI" id="CHEBI:15378"/>
        <dbReference type="ChEBI" id="CHEBI:17815"/>
        <dbReference type="ChEBI" id="CHEBI:57880"/>
        <dbReference type="ChEBI" id="CHEBI:58433"/>
    </reaction>
    <physiologicalReaction direction="left-to-right" evidence="14">
        <dbReference type="Rhea" id="RHEA:43485"/>
    </physiologicalReaction>
</comment>
<feature type="binding site" evidence="17">
    <location>
        <position position="397"/>
    </location>
    <ligand>
        <name>Ca(2+)</name>
        <dbReference type="ChEBI" id="CHEBI:29108"/>
    </ligand>
</feature>
<dbReference type="EC" id="3.1.4.11" evidence="15"/>
<dbReference type="GO" id="GO:0004435">
    <property type="term" value="F:phosphatidylinositol-4,5-bisphosphate phospholipase C activity"/>
    <property type="evidence" value="ECO:0007669"/>
    <property type="project" value="UniProtKB-UniRule"/>
</dbReference>
<reference evidence="22" key="2">
    <citation type="submission" date="2025-08" db="UniProtKB">
        <authorList>
            <consortium name="Ensembl"/>
        </authorList>
    </citation>
    <scope>IDENTIFICATION</scope>
</reference>
<keyword evidence="17" id="KW-0479">Metal-binding</keyword>
<dbReference type="InterPro" id="IPR000008">
    <property type="entry name" value="C2_dom"/>
</dbReference>
<keyword evidence="7 17" id="KW-0106">Calcium</keyword>
<dbReference type="GO" id="GO:0016020">
    <property type="term" value="C:membrane"/>
    <property type="evidence" value="ECO:0007669"/>
    <property type="project" value="UniProtKB-SubCell"/>
</dbReference>
<evidence type="ECO:0000256" key="10">
    <source>
        <dbReference type="ARBA" id="ARBA00023136"/>
    </source>
</evidence>
<dbReference type="FunFam" id="1.20.1230.10:FF:000001">
    <property type="entry name" value="1-phosphatidylinositol 4,5-bisphosphate phosphodiesterase"/>
    <property type="match status" value="1"/>
</dbReference>
<dbReference type="GO" id="GO:0005509">
    <property type="term" value="F:calcium ion binding"/>
    <property type="evidence" value="ECO:0007669"/>
    <property type="project" value="UniProtKB-UniRule"/>
</dbReference>
<dbReference type="GeneTree" id="ENSGT00940000155428"/>
<dbReference type="Gene3D" id="1.20.1230.10">
    <property type="entry name" value="Phospholipase C beta, distal C-terminal domain"/>
    <property type="match status" value="1"/>
</dbReference>
<accession>A0A669DAE1</accession>
<dbReference type="CDD" id="cd13361">
    <property type="entry name" value="PH_PLC_beta"/>
    <property type="match status" value="1"/>
</dbReference>
<feature type="binding site" evidence="17">
    <location>
        <position position="346"/>
    </location>
    <ligand>
        <name>Ca(2+)</name>
        <dbReference type="ChEBI" id="CHEBI:29108"/>
    </ligand>
</feature>
<feature type="region of interest" description="Disordered" evidence="18">
    <location>
        <begin position="510"/>
        <end position="532"/>
    </location>
</feature>
<dbReference type="InterPro" id="IPR017946">
    <property type="entry name" value="PLC-like_Pdiesterase_TIM-brl"/>
</dbReference>
<dbReference type="FunFam" id="1.10.238.10:FF:000048">
    <property type="entry name" value="1-phosphatidylinositol 4,5-bisphosphate phosphodiesterase"/>
    <property type="match status" value="1"/>
</dbReference>
<protein>
    <recommendedName>
        <fullName evidence="15">1-phosphatidylinositol 4,5-bisphosphate phosphodiesterase</fullName>
        <ecNumber evidence="15">3.1.4.11</ecNumber>
    </recommendedName>
</protein>
<evidence type="ECO:0000313" key="22">
    <source>
        <dbReference type="Ensembl" id="ENSONIP00000055919.1"/>
    </source>
</evidence>
<feature type="region of interest" description="Disordered" evidence="18">
    <location>
        <begin position="1161"/>
        <end position="1209"/>
    </location>
</feature>
<evidence type="ECO:0000313" key="23">
    <source>
        <dbReference type="Proteomes" id="UP000005207"/>
    </source>
</evidence>
<feature type="compositionally biased region" description="Basic and acidic residues" evidence="18">
    <location>
        <begin position="1069"/>
        <end position="1087"/>
    </location>
</feature>
<feature type="region of interest" description="Disordered" evidence="18">
    <location>
        <begin position="1066"/>
        <end position="1087"/>
    </location>
</feature>
<comment type="catalytic activity">
    <reaction evidence="13">
        <text>a 1,2-diacyl-sn-glycero-3-phospho-(1D-myo-inositol-4,5-bisphosphate) + H2O = 1D-myo-inositol 1,4,5-trisphosphate + a 1,2-diacyl-sn-glycerol + H(+)</text>
        <dbReference type="Rhea" id="RHEA:33179"/>
        <dbReference type="ChEBI" id="CHEBI:15377"/>
        <dbReference type="ChEBI" id="CHEBI:15378"/>
        <dbReference type="ChEBI" id="CHEBI:17815"/>
        <dbReference type="ChEBI" id="CHEBI:58456"/>
        <dbReference type="ChEBI" id="CHEBI:203600"/>
        <dbReference type="EC" id="3.1.4.11"/>
    </reaction>
    <physiologicalReaction direction="left-to-right" evidence="13">
        <dbReference type="Rhea" id="RHEA:33180"/>
    </physiologicalReaction>
</comment>
<dbReference type="InterPro" id="IPR042531">
    <property type="entry name" value="PLC-beta_C_sf"/>
</dbReference>
<evidence type="ECO:0000256" key="5">
    <source>
        <dbReference type="ARBA" id="ARBA00022553"/>
    </source>
</evidence>
<dbReference type="SUPFAM" id="SSF50729">
    <property type="entry name" value="PH domain-like"/>
    <property type="match status" value="1"/>
</dbReference>
<dbReference type="Gene3D" id="2.30.29.240">
    <property type="match status" value="1"/>
</dbReference>
<dbReference type="GO" id="GO:0016607">
    <property type="term" value="C:nuclear speck"/>
    <property type="evidence" value="ECO:0007669"/>
    <property type="project" value="TreeGrafter"/>
</dbReference>
<dbReference type="SUPFAM" id="SSF47473">
    <property type="entry name" value="EF-hand"/>
    <property type="match status" value="1"/>
</dbReference>
<dbReference type="GO" id="GO:0005737">
    <property type="term" value="C:cytoplasm"/>
    <property type="evidence" value="ECO:0007669"/>
    <property type="project" value="UniProtKB-SubCell"/>
</dbReference>
<dbReference type="SMART" id="SM00148">
    <property type="entry name" value="PLCXc"/>
    <property type="match status" value="1"/>
</dbReference>
<dbReference type="GO" id="GO:0016042">
    <property type="term" value="P:lipid catabolic process"/>
    <property type="evidence" value="ECO:0007669"/>
    <property type="project" value="UniProtKB-KW"/>
</dbReference>
<dbReference type="GO" id="GO:0007613">
    <property type="term" value="P:memory"/>
    <property type="evidence" value="ECO:0007669"/>
    <property type="project" value="TreeGrafter"/>
</dbReference>
<dbReference type="Proteomes" id="UP000005207">
    <property type="component" value="Linkage group LG15"/>
</dbReference>
<dbReference type="FunFam" id="2.30.29.240:FF:000011">
    <property type="entry name" value="1-phosphatidylinositol 4,5-bisphosphate phosphodiesterase"/>
    <property type="match status" value="1"/>
</dbReference>
<gene>
    <name evidence="22" type="primary">plcb1l</name>
    <name evidence="22" type="synonym">PLCB1</name>
</gene>
<dbReference type="InterPro" id="IPR037862">
    <property type="entry name" value="PLC-beta_PH"/>
</dbReference>
<dbReference type="InterPro" id="IPR028400">
    <property type="entry name" value="PLC-beta1_EF"/>
</dbReference>
<feature type="domain" description="Phosphatidylinositol-specific phospholipase C X" evidence="19">
    <location>
        <begin position="301"/>
        <end position="452"/>
    </location>
</feature>
<feature type="compositionally biased region" description="Basic and acidic residues" evidence="18">
    <location>
        <begin position="1163"/>
        <end position="1172"/>
    </location>
</feature>
<dbReference type="AlphaFoldDB" id="A0A669DAE1"/>
<feature type="binding site" evidence="17">
    <location>
        <position position="348"/>
    </location>
    <ligand>
        <name>Ca(2+)</name>
        <dbReference type="ChEBI" id="CHEBI:29108"/>
    </ligand>
</feature>
<evidence type="ECO:0000256" key="1">
    <source>
        <dbReference type="ARBA" id="ARBA00004123"/>
    </source>
</evidence>
<dbReference type="GO" id="GO:0007186">
    <property type="term" value="P:G protein-coupled receptor signaling pathway"/>
    <property type="evidence" value="ECO:0007669"/>
    <property type="project" value="TreeGrafter"/>
</dbReference>
<dbReference type="InterPro" id="IPR035892">
    <property type="entry name" value="C2_domain_sf"/>
</dbReference>
<dbReference type="Pfam" id="PF00388">
    <property type="entry name" value="PI-PLC-X"/>
    <property type="match status" value="1"/>
</dbReference>
<evidence type="ECO:0000256" key="9">
    <source>
        <dbReference type="ARBA" id="ARBA00023098"/>
    </source>
</evidence>